<sequence>MKSVRALVASLLLSSAFVSVASAADARTKPDKPEKISHGAEVAITDYLVAGKTVIFDFTSEYCPPCRAIAPKLDALHAAREDVVVVKVDINRPEHKGIDWKSPVAQQYKMQSIPYFKVYGPDGKLMADGKEASALVSGMLE</sequence>
<protein>
    <recommendedName>
        <fullName evidence="2">Thioredoxin domain-containing protein</fullName>
    </recommendedName>
</protein>
<reference evidence="3 4" key="1">
    <citation type="submission" date="2017-09" db="EMBL/GenBank/DDBJ databases">
        <title>Complete genome sequence of Verrucomicrobial strain HZ-65, isolated from freshwater.</title>
        <authorList>
            <person name="Choi A."/>
        </authorList>
    </citation>
    <scope>NUCLEOTIDE SEQUENCE [LARGE SCALE GENOMIC DNA]</scope>
    <source>
        <strain evidence="3 4">HZ-65</strain>
    </source>
</reference>
<evidence type="ECO:0000256" key="1">
    <source>
        <dbReference type="SAM" id="SignalP"/>
    </source>
</evidence>
<name>A0A290Q3N4_9BACT</name>
<feature type="chain" id="PRO_5012131931" description="Thioredoxin domain-containing protein" evidence="1">
    <location>
        <begin position="24"/>
        <end position="141"/>
    </location>
</feature>
<dbReference type="PANTHER" id="PTHR10438:SF468">
    <property type="entry name" value="THIOREDOXIN-1-RELATED"/>
    <property type="match status" value="1"/>
</dbReference>
<dbReference type="InterPro" id="IPR036249">
    <property type="entry name" value="Thioredoxin-like_sf"/>
</dbReference>
<dbReference type="InterPro" id="IPR050620">
    <property type="entry name" value="Thioredoxin_H-type-like"/>
</dbReference>
<dbReference type="KEGG" id="vbh:CMV30_03605"/>
<keyword evidence="4" id="KW-1185">Reference proteome</keyword>
<dbReference type="PANTHER" id="PTHR10438">
    <property type="entry name" value="THIOREDOXIN"/>
    <property type="match status" value="1"/>
</dbReference>
<dbReference type="OrthoDB" id="196836at2"/>
<dbReference type="Pfam" id="PF00085">
    <property type="entry name" value="Thioredoxin"/>
    <property type="match status" value="1"/>
</dbReference>
<dbReference type="AlphaFoldDB" id="A0A290Q3N4"/>
<dbReference type="Gene3D" id="3.40.30.10">
    <property type="entry name" value="Glutaredoxin"/>
    <property type="match status" value="1"/>
</dbReference>
<dbReference type="CDD" id="cd02947">
    <property type="entry name" value="TRX_family"/>
    <property type="match status" value="1"/>
</dbReference>
<dbReference type="PROSITE" id="PS51352">
    <property type="entry name" value="THIOREDOXIN_2"/>
    <property type="match status" value="1"/>
</dbReference>
<evidence type="ECO:0000313" key="4">
    <source>
        <dbReference type="Proteomes" id="UP000217265"/>
    </source>
</evidence>
<dbReference type="RefSeq" id="WP_096054746.1">
    <property type="nucleotide sequence ID" value="NZ_CP023344.1"/>
</dbReference>
<keyword evidence="1" id="KW-0732">Signal</keyword>
<accession>A0A290Q3N4</accession>
<feature type="domain" description="Thioredoxin" evidence="2">
    <location>
        <begin position="18"/>
        <end position="141"/>
    </location>
</feature>
<evidence type="ECO:0000313" key="3">
    <source>
        <dbReference type="EMBL" id="ATC63114.1"/>
    </source>
</evidence>
<evidence type="ECO:0000259" key="2">
    <source>
        <dbReference type="PROSITE" id="PS51352"/>
    </source>
</evidence>
<gene>
    <name evidence="3" type="ORF">CMV30_03605</name>
</gene>
<feature type="signal peptide" evidence="1">
    <location>
        <begin position="1"/>
        <end position="23"/>
    </location>
</feature>
<proteinExistence type="predicted"/>
<dbReference type="SUPFAM" id="SSF52833">
    <property type="entry name" value="Thioredoxin-like"/>
    <property type="match status" value="1"/>
</dbReference>
<dbReference type="EMBL" id="CP023344">
    <property type="protein sequence ID" value="ATC63114.1"/>
    <property type="molecule type" value="Genomic_DNA"/>
</dbReference>
<organism evidence="3 4">
    <name type="scientific">Nibricoccus aquaticus</name>
    <dbReference type="NCBI Taxonomy" id="2576891"/>
    <lineage>
        <taxon>Bacteria</taxon>
        <taxon>Pseudomonadati</taxon>
        <taxon>Verrucomicrobiota</taxon>
        <taxon>Opitutia</taxon>
        <taxon>Opitutales</taxon>
        <taxon>Opitutaceae</taxon>
        <taxon>Nibricoccus</taxon>
    </lineage>
</organism>
<dbReference type="Proteomes" id="UP000217265">
    <property type="component" value="Chromosome"/>
</dbReference>
<dbReference type="InterPro" id="IPR013766">
    <property type="entry name" value="Thioredoxin_domain"/>
</dbReference>